<sequence length="282" mass="31682">MRELDMDEVRLRQLLDSFYKVTGLRVGIYDRMGSERMACPRRAQPFCDMVRCHARGLAACRECDARAVERACLSRQPQVYACHAGLSEAVVPIMQADECIAYLMLGQARSDAAGDVRAELKRRCAYVDDLDALERAYLRIPQYPAEYIGACALMLGACASYIRSNALVDELGESLPARFMALVRSAYTDELTLDEMARRLHVGRTTLCRQVTRQYGMGPHALLTQYRLESACHLLANSACPIGQVAARVGIADVNYFCKLFRREFALTPGQYRRQFGQLARS</sequence>
<organism evidence="5 6">
    <name type="scientific">Candidatus Fimadaptatus faecigallinarum</name>
    <dbReference type="NCBI Taxonomy" id="2840814"/>
    <lineage>
        <taxon>Bacteria</taxon>
        <taxon>Bacillati</taxon>
        <taxon>Bacillota</taxon>
        <taxon>Clostridia</taxon>
        <taxon>Eubacteriales</taxon>
        <taxon>Candidatus Fimadaptatus</taxon>
    </lineage>
</organism>
<dbReference type="Proteomes" id="UP000824123">
    <property type="component" value="Unassembled WGS sequence"/>
</dbReference>
<dbReference type="AlphaFoldDB" id="A0A9D1LPS4"/>
<dbReference type="SUPFAM" id="SSF46689">
    <property type="entry name" value="Homeodomain-like"/>
    <property type="match status" value="1"/>
</dbReference>
<reference evidence="5" key="2">
    <citation type="journal article" date="2021" name="PeerJ">
        <title>Extensive microbial diversity within the chicken gut microbiome revealed by metagenomics and culture.</title>
        <authorList>
            <person name="Gilroy R."/>
            <person name="Ravi A."/>
            <person name="Getino M."/>
            <person name="Pursley I."/>
            <person name="Horton D.L."/>
            <person name="Alikhan N.F."/>
            <person name="Baker D."/>
            <person name="Gharbi K."/>
            <person name="Hall N."/>
            <person name="Watson M."/>
            <person name="Adriaenssens E.M."/>
            <person name="Foster-Nyarko E."/>
            <person name="Jarju S."/>
            <person name="Secka A."/>
            <person name="Antonio M."/>
            <person name="Oren A."/>
            <person name="Chaudhuri R.R."/>
            <person name="La Ragione R."/>
            <person name="Hildebrand F."/>
            <person name="Pallen M.J."/>
        </authorList>
    </citation>
    <scope>NUCLEOTIDE SEQUENCE</scope>
    <source>
        <strain evidence="5">ChiSxjej2B14-8506</strain>
    </source>
</reference>
<dbReference type="GO" id="GO:0003700">
    <property type="term" value="F:DNA-binding transcription factor activity"/>
    <property type="evidence" value="ECO:0007669"/>
    <property type="project" value="InterPro"/>
</dbReference>
<dbReference type="PANTHER" id="PTHR43280">
    <property type="entry name" value="ARAC-FAMILY TRANSCRIPTIONAL REGULATOR"/>
    <property type="match status" value="1"/>
</dbReference>
<dbReference type="InterPro" id="IPR018771">
    <property type="entry name" value="PocR_dom"/>
</dbReference>
<name>A0A9D1LPS4_9FIRM</name>
<dbReference type="Gene3D" id="1.10.10.60">
    <property type="entry name" value="Homeodomain-like"/>
    <property type="match status" value="1"/>
</dbReference>
<evidence type="ECO:0000256" key="2">
    <source>
        <dbReference type="ARBA" id="ARBA00023125"/>
    </source>
</evidence>
<evidence type="ECO:0000313" key="5">
    <source>
        <dbReference type="EMBL" id="HIU45778.1"/>
    </source>
</evidence>
<dbReference type="Pfam" id="PF12833">
    <property type="entry name" value="HTH_18"/>
    <property type="match status" value="1"/>
</dbReference>
<keyword evidence="3" id="KW-0804">Transcription</keyword>
<evidence type="ECO:0000313" key="6">
    <source>
        <dbReference type="Proteomes" id="UP000824123"/>
    </source>
</evidence>
<dbReference type="PANTHER" id="PTHR43280:SF2">
    <property type="entry name" value="HTH-TYPE TRANSCRIPTIONAL REGULATOR EXSA"/>
    <property type="match status" value="1"/>
</dbReference>
<keyword evidence="1" id="KW-0805">Transcription regulation</keyword>
<feature type="domain" description="HTH araC/xylS-type" evidence="4">
    <location>
        <begin position="177"/>
        <end position="275"/>
    </location>
</feature>
<dbReference type="Pfam" id="PF10114">
    <property type="entry name" value="PocR"/>
    <property type="match status" value="1"/>
</dbReference>
<accession>A0A9D1LPS4</accession>
<dbReference type="PROSITE" id="PS01124">
    <property type="entry name" value="HTH_ARAC_FAMILY_2"/>
    <property type="match status" value="1"/>
</dbReference>
<evidence type="ECO:0000256" key="1">
    <source>
        <dbReference type="ARBA" id="ARBA00023015"/>
    </source>
</evidence>
<dbReference type="InterPro" id="IPR009057">
    <property type="entry name" value="Homeodomain-like_sf"/>
</dbReference>
<dbReference type="PRINTS" id="PR00032">
    <property type="entry name" value="HTHARAC"/>
</dbReference>
<dbReference type="InterPro" id="IPR018060">
    <property type="entry name" value="HTH_AraC"/>
</dbReference>
<keyword evidence="2" id="KW-0238">DNA-binding</keyword>
<protein>
    <submittedName>
        <fullName evidence="5">PocR ligand-binding domain-containing protein</fullName>
    </submittedName>
</protein>
<dbReference type="PROSITE" id="PS00041">
    <property type="entry name" value="HTH_ARAC_FAMILY_1"/>
    <property type="match status" value="1"/>
</dbReference>
<evidence type="ECO:0000256" key="3">
    <source>
        <dbReference type="ARBA" id="ARBA00023163"/>
    </source>
</evidence>
<dbReference type="GO" id="GO:0043565">
    <property type="term" value="F:sequence-specific DNA binding"/>
    <property type="evidence" value="ECO:0007669"/>
    <property type="project" value="InterPro"/>
</dbReference>
<dbReference type="InterPro" id="IPR018062">
    <property type="entry name" value="HTH_AraC-typ_CS"/>
</dbReference>
<gene>
    <name evidence="5" type="ORF">IAC59_00790</name>
</gene>
<dbReference type="InterPro" id="IPR020449">
    <property type="entry name" value="Tscrpt_reg_AraC-type_HTH"/>
</dbReference>
<dbReference type="SMART" id="SM00342">
    <property type="entry name" value="HTH_ARAC"/>
    <property type="match status" value="1"/>
</dbReference>
<reference evidence="5" key="1">
    <citation type="submission" date="2020-10" db="EMBL/GenBank/DDBJ databases">
        <authorList>
            <person name="Gilroy R."/>
        </authorList>
    </citation>
    <scope>NUCLEOTIDE SEQUENCE</scope>
    <source>
        <strain evidence="5">ChiSxjej2B14-8506</strain>
    </source>
</reference>
<evidence type="ECO:0000259" key="4">
    <source>
        <dbReference type="PROSITE" id="PS01124"/>
    </source>
</evidence>
<dbReference type="EMBL" id="DVNK01000005">
    <property type="protein sequence ID" value="HIU45778.1"/>
    <property type="molecule type" value="Genomic_DNA"/>
</dbReference>
<comment type="caution">
    <text evidence="5">The sequence shown here is derived from an EMBL/GenBank/DDBJ whole genome shotgun (WGS) entry which is preliminary data.</text>
</comment>
<proteinExistence type="predicted"/>